<dbReference type="Proteomes" id="UP000186817">
    <property type="component" value="Unassembled WGS sequence"/>
</dbReference>
<gene>
    <name evidence="1" type="ORF">AK812_SmicGene21617</name>
</gene>
<dbReference type="AlphaFoldDB" id="A0A1Q9DLW3"/>
<dbReference type="OrthoDB" id="408282at2759"/>
<keyword evidence="2" id="KW-1185">Reference proteome</keyword>
<dbReference type="EMBL" id="LSRX01000477">
    <property type="protein sequence ID" value="OLP96166.1"/>
    <property type="molecule type" value="Genomic_DNA"/>
</dbReference>
<reference evidence="1 2" key="1">
    <citation type="submission" date="2016-02" db="EMBL/GenBank/DDBJ databases">
        <title>Genome analysis of coral dinoflagellate symbionts highlights evolutionary adaptations to a symbiotic lifestyle.</title>
        <authorList>
            <person name="Aranda M."/>
            <person name="Li Y."/>
            <person name="Liew Y.J."/>
            <person name="Baumgarten S."/>
            <person name="Simakov O."/>
            <person name="Wilson M."/>
            <person name="Piel J."/>
            <person name="Ashoor H."/>
            <person name="Bougouffa S."/>
            <person name="Bajic V.B."/>
            <person name="Ryu T."/>
            <person name="Ravasi T."/>
            <person name="Bayer T."/>
            <person name="Micklem G."/>
            <person name="Kim H."/>
            <person name="Bhak J."/>
            <person name="Lajeunesse T.C."/>
            <person name="Voolstra C.R."/>
        </authorList>
    </citation>
    <scope>NUCLEOTIDE SEQUENCE [LARGE SCALE GENOMIC DNA]</scope>
    <source>
        <strain evidence="1 2">CCMP2467</strain>
    </source>
</reference>
<comment type="caution">
    <text evidence="1">The sequence shown here is derived from an EMBL/GenBank/DDBJ whole genome shotgun (WGS) entry which is preliminary data.</text>
</comment>
<sequence>MVITAGPPCPDFSRLRTSAKGTDGDSGRLFQHMLDIEHALRLRFRGIPTETVIENVVPHPSVRENLFAMTTALAMDPVIIDAADGAVVHRKRLWWTSIERDDVEAKLTKWTPWSLTWSLARWVMGGIVCTIRSLADYNPRYRPKVSLSKRGDATTRDVALGNAWHQPTAIVTTRYAKHRICGTSGEV</sequence>
<dbReference type="Gene3D" id="3.40.50.150">
    <property type="entry name" value="Vaccinia Virus protein VP39"/>
    <property type="match status" value="1"/>
</dbReference>
<dbReference type="InterPro" id="IPR029063">
    <property type="entry name" value="SAM-dependent_MTases_sf"/>
</dbReference>
<accession>A0A1Q9DLW3</accession>
<name>A0A1Q9DLW3_SYMMI</name>
<evidence type="ECO:0000313" key="1">
    <source>
        <dbReference type="EMBL" id="OLP96166.1"/>
    </source>
</evidence>
<protein>
    <recommendedName>
        <fullName evidence="3">DNA (cytosine-5-)-methyltransferase</fullName>
    </recommendedName>
</protein>
<proteinExistence type="predicted"/>
<dbReference type="SUPFAM" id="SSF53335">
    <property type="entry name" value="S-adenosyl-L-methionine-dependent methyltransferases"/>
    <property type="match status" value="1"/>
</dbReference>
<evidence type="ECO:0008006" key="3">
    <source>
        <dbReference type="Google" id="ProtNLM"/>
    </source>
</evidence>
<evidence type="ECO:0000313" key="2">
    <source>
        <dbReference type="Proteomes" id="UP000186817"/>
    </source>
</evidence>
<organism evidence="1 2">
    <name type="scientific">Symbiodinium microadriaticum</name>
    <name type="common">Dinoflagellate</name>
    <name type="synonym">Zooxanthella microadriatica</name>
    <dbReference type="NCBI Taxonomy" id="2951"/>
    <lineage>
        <taxon>Eukaryota</taxon>
        <taxon>Sar</taxon>
        <taxon>Alveolata</taxon>
        <taxon>Dinophyceae</taxon>
        <taxon>Suessiales</taxon>
        <taxon>Symbiodiniaceae</taxon>
        <taxon>Symbiodinium</taxon>
    </lineage>
</organism>